<gene>
    <name evidence="1" type="ORF">KUF71_000528</name>
</gene>
<keyword evidence="2" id="KW-1185">Reference proteome</keyword>
<comment type="caution">
    <text evidence="1">The sequence shown here is derived from an EMBL/GenBank/DDBJ whole genome shotgun (WGS) entry which is preliminary data.</text>
</comment>
<reference evidence="1" key="2">
    <citation type="journal article" date="2023" name="BMC Genomics">
        <title>Pest status, molecular evolution, and epigenetic factors derived from the genome assembly of Frankliniella fusca, a thysanopteran phytovirus vector.</title>
        <authorList>
            <person name="Catto M.A."/>
            <person name="Labadie P.E."/>
            <person name="Jacobson A.L."/>
            <person name="Kennedy G.G."/>
            <person name="Srinivasan R."/>
            <person name="Hunt B.G."/>
        </authorList>
    </citation>
    <scope>NUCLEOTIDE SEQUENCE</scope>
    <source>
        <strain evidence="1">PL_HMW_Pooled</strain>
    </source>
</reference>
<keyword evidence="1" id="KW-0687">Ribonucleoprotein</keyword>
<dbReference type="EMBL" id="JAHWGI010001324">
    <property type="protein sequence ID" value="KAK3928258.1"/>
    <property type="molecule type" value="Genomic_DNA"/>
</dbReference>
<evidence type="ECO:0000313" key="2">
    <source>
        <dbReference type="Proteomes" id="UP001219518"/>
    </source>
</evidence>
<dbReference type="Proteomes" id="UP001219518">
    <property type="component" value="Unassembled WGS sequence"/>
</dbReference>
<name>A0AAE1HVM0_9NEOP</name>
<reference evidence="1" key="1">
    <citation type="submission" date="2021-07" db="EMBL/GenBank/DDBJ databases">
        <authorList>
            <person name="Catto M.A."/>
            <person name="Jacobson A."/>
            <person name="Kennedy G."/>
            <person name="Labadie P."/>
            <person name="Hunt B.G."/>
            <person name="Srinivasan R."/>
        </authorList>
    </citation>
    <scope>NUCLEOTIDE SEQUENCE</scope>
    <source>
        <strain evidence="1">PL_HMW_Pooled</strain>
        <tissue evidence="1">Head</tissue>
    </source>
</reference>
<accession>A0AAE1HVM0</accession>
<sequence>MRSCIDWCQVPTFTSHSLYRYTFHLPGSHPAAAQKALCLILWHCSMTFLKNGLKNISKLVWILILLHPLSPWYQRRRRKLFLSQWTSLSHFSLKILLPSFFYEYSLKPIILGDDPVSLKPACSARPYTINYVCISKGNDTVNFSMMSWSFIKRMKKMKRIYLSHCDSLCFICTPNYVPLLNHAKNFCVPLSTKLANMPEDELFARNPQRCI</sequence>
<organism evidence="1 2">
    <name type="scientific">Frankliniella fusca</name>
    <dbReference type="NCBI Taxonomy" id="407009"/>
    <lineage>
        <taxon>Eukaryota</taxon>
        <taxon>Metazoa</taxon>
        <taxon>Ecdysozoa</taxon>
        <taxon>Arthropoda</taxon>
        <taxon>Hexapoda</taxon>
        <taxon>Insecta</taxon>
        <taxon>Pterygota</taxon>
        <taxon>Neoptera</taxon>
        <taxon>Paraneoptera</taxon>
        <taxon>Thysanoptera</taxon>
        <taxon>Terebrantia</taxon>
        <taxon>Thripoidea</taxon>
        <taxon>Thripidae</taxon>
        <taxon>Frankliniella</taxon>
    </lineage>
</organism>
<keyword evidence="1" id="KW-0689">Ribosomal protein</keyword>
<proteinExistence type="predicted"/>
<evidence type="ECO:0000313" key="1">
    <source>
        <dbReference type="EMBL" id="KAK3928258.1"/>
    </source>
</evidence>
<dbReference type="AlphaFoldDB" id="A0AAE1HVM0"/>
<protein>
    <submittedName>
        <fullName evidence="1">40S ribosomal protein S5</fullName>
    </submittedName>
</protein>
<dbReference type="GO" id="GO:0005840">
    <property type="term" value="C:ribosome"/>
    <property type="evidence" value="ECO:0007669"/>
    <property type="project" value="UniProtKB-KW"/>
</dbReference>